<dbReference type="InterPro" id="IPR029229">
    <property type="entry name" value="Alkyl_sulf_C"/>
</dbReference>
<dbReference type="AlphaFoldDB" id="Q0ALC3"/>
<feature type="chain" id="PRO_5004168169" evidence="6">
    <location>
        <begin position="25"/>
        <end position="659"/>
    </location>
</feature>
<dbReference type="SMART" id="SM00849">
    <property type="entry name" value="Lactamase_B"/>
    <property type="match status" value="1"/>
</dbReference>
<dbReference type="Pfam" id="PF00753">
    <property type="entry name" value="Lactamase_B"/>
    <property type="match status" value="1"/>
</dbReference>
<evidence type="ECO:0000256" key="5">
    <source>
        <dbReference type="SAM" id="MobiDB-lite"/>
    </source>
</evidence>
<accession>Q0ALC3</accession>
<dbReference type="SUPFAM" id="SSF55718">
    <property type="entry name" value="SCP-like"/>
    <property type="match status" value="1"/>
</dbReference>
<evidence type="ECO:0000259" key="7">
    <source>
        <dbReference type="SMART" id="SM00849"/>
    </source>
</evidence>
<keyword evidence="3" id="KW-0862">Zinc</keyword>
<dbReference type="SUPFAM" id="SSF56281">
    <property type="entry name" value="Metallo-hydrolase/oxidoreductase"/>
    <property type="match status" value="1"/>
</dbReference>
<dbReference type="Pfam" id="PF14863">
    <property type="entry name" value="Alkyl_sulf_dimr"/>
    <property type="match status" value="1"/>
</dbReference>
<dbReference type="InterPro" id="IPR044097">
    <property type="entry name" value="Bds1/SdsA1_MBL-fold"/>
</dbReference>
<dbReference type="GO" id="GO:0018909">
    <property type="term" value="P:dodecyl sulfate metabolic process"/>
    <property type="evidence" value="ECO:0007669"/>
    <property type="project" value="InterPro"/>
</dbReference>
<reference evidence="8 9" key="1">
    <citation type="submission" date="2006-08" db="EMBL/GenBank/DDBJ databases">
        <title>Complete sequence of Maricaulis maris MCS10.</title>
        <authorList>
            <consortium name="US DOE Joint Genome Institute"/>
            <person name="Copeland A."/>
            <person name="Lucas S."/>
            <person name="Lapidus A."/>
            <person name="Barry K."/>
            <person name="Detter J.C."/>
            <person name="Glavina del Rio T."/>
            <person name="Hammon N."/>
            <person name="Israni S."/>
            <person name="Dalin E."/>
            <person name="Tice H."/>
            <person name="Pitluck S."/>
            <person name="Saunders E."/>
            <person name="Brettin T."/>
            <person name="Bruce D."/>
            <person name="Han C."/>
            <person name="Tapia R."/>
            <person name="Gilna P."/>
            <person name="Schmutz J."/>
            <person name="Larimer F."/>
            <person name="Land M."/>
            <person name="Hauser L."/>
            <person name="Kyrpides N."/>
            <person name="Mikhailova N."/>
            <person name="Viollier P."/>
            <person name="Stephens C."/>
            <person name="Richardson P."/>
        </authorList>
    </citation>
    <scope>NUCLEOTIDE SEQUENCE [LARGE SCALE GENOMIC DNA]</scope>
    <source>
        <strain evidence="8 9">MCS10</strain>
    </source>
</reference>
<dbReference type="STRING" id="394221.Mmar10_2634"/>
<keyword evidence="2" id="KW-0378">Hydrolase</keyword>
<dbReference type="PROSITE" id="PS51257">
    <property type="entry name" value="PROKAR_LIPOPROTEIN"/>
    <property type="match status" value="1"/>
</dbReference>
<feature type="signal peptide" evidence="6">
    <location>
        <begin position="1"/>
        <end position="24"/>
    </location>
</feature>
<name>Q0ALC3_MARMM</name>
<protein>
    <submittedName>
        <fullName evidence="8">Beta-lactamase domain protein</fullName>
    </submittedName>
</protein>
<evidence type="ECO:0000256" key="4">
    <source>
        <dbReference type="ARBA" id="ARBA00033751"/>
    </source>
</evidence>
<dbReference type="Proteomes" id="UP000001964">
    <property type="component" value="Chromosome"/>
</dbReference>
<sequence precursor="true">MRRVIVMVVGLGALLAACSGSEPAIELAEGSSGPDSHGFNPASPSTIAANRREAVRIGAITSDDEALAVRGLIGRDENLEIRDPDGGVIWRAADYDFLSEPPVASVHPGLWRQARLNNHHGLFEVVPGIYQVRGYDLANMSVIEGESGRIIIDPLTSVETAQAAMALVNRELGERPVSAVILTHSHIDHFGGVGAVAGPDTPIIAPAGFLDASVSENVMAGIVMGRRAGYMYGTQLPRSPRGHVGSGLGKHPALGTHTIARPTHVIDRTGQTLEIDGVRMEFQYAPDTEAPAELTVFFPDLQAWCGAELVSRTLHNLYTLRGAEVRDALAWSGAIDDALRSFGPRTQVIFNSHHWPVWGQDEAADFLVAQRDVYKFIHDQTLRLAAQGLGPDEIAETISLPEGLAEVFAVQGYYGTLKHNARAVYQRYFGWYDAVPAHLDPLPRTAAAQRYVEAMGGVDAVVRMAQEAHDEGDDRWAAELAQHAVFAAPDDAMARDVLARAYEQLGYAAESAPWRDVYLTGAHELRNGVAALDATAAGSAILNEIPLDMFFAAMATRLDSGRAADRDRSFNFIFSDVGETHVVSLSNGVMHHRQVTSLDDADATVTLTRGFWLRLLQQEAGLMDMIGSEDFAIEGDRLALLGFFAMLEQPQADFPVVTP</sequence>
<keyword evidence="1" id="KW-0479">Metal-binding</keyword>
<dbReference type="InterPro" id="IPR001279">
    <property type="entry name" value="Metallo-B-lactamas"/>
</dbReference>
<dbReference type="Gene3D" id="3.60.15.30">
    <property type="entry name" value="Metallo-beta-lactamase domain"/>
    <property type="match status" value="1"/>
</dbReference>
<comment type="similarity">
    <text evidence="4">Belongs to the metallo-beta-lactamase superfamily. Type III sulfatase family.</text>
</comment>
<keyword evidence="6" id="KW-0732">Signal</keyword>
<dbReference type="eggNOG" id="COG2015">
    <property type="taxonomic scope" value="Bacteria"/>
</dbReference>
<proteinExistence type="inferred from homology"/>
<feature type="region of interest" description="Disordered" evidence="5">
    <location>
        <begin position="26"/>
        <end position="45"/>
    </location>
</feature>
<dbReference type="GO" id="GO:0018741">
    <property type="term" value="F:linear primary-alkylsulfatase activity"/>
    <property type="evidence" value="ECO:0007669"/>
    <property type="project" value="InterPro"/>
</dbReference>
<dbReference type="PANTHER" id="PTHR43223:SF1">
    <property type="entry name" value="ALKYL_ARYL-SULFATASE BDS1"/>
    <property type="match status" value="1"/>
</dbReference>
<feature type="domain" description="Metallo-beta-lactamase" evidence="7">
    <location>
        <begin position="137"/>
        <end position="353"/>
    </location>
</feature>
<evidence type="ECO:0000256" key="6">
    <source>
        <dbReference type="SAM" id="SignalP"/>
    </source>
</evidence>
<dbReference type="CDD" id="cd07710">
    <property type="entry name" value="arylsulfatase_Sdsa1-like_MBL-fold"/>
    <property type="match status" value="1"/>
</dbReference>
<dbReference type="GO" id="GO:0046872">
    <property type="term" value="F:metal ion binding"/>
    <property type="evidence" value="ECO:0007669"/>
    <property type="project" value="UniProtKB-KW"/>
</dbReference>
<dbReference type="Gene3D" id="1.25.40.880">
    <property type="entry name" value="Alkyl sulfatase, dimerisation domain"/>
    <property type="match status" value="1"/>
</dbReference>
<organism evidence="8 9">
    <name type="scientific">Maricaulis maris (strain MCS10)</name>
    <name type="common">Caulobacter maris</name>
    <dbReference type="NCBI Taxonomy" id="394221"/>
    <lineage>
        <taxon>Bacteria</taxon>
        <taxon>Pseudomonadati</taxon>
        <taxon>Pseudomonadota</taxon>
        <taxon>Alphaproteobacteria</taxon>
        <taxon>Maricaulales</taxon>
        <taxon>Maricaulaceae</taxon>
        <taxon>Maricaulis</taxon>
    </lineage>
</organism>
<evidence type="ECO:0000313" key="9">
    <source>
        <dbReference type="Proteomes" id="UP000001964"/>
    </source>
</evidence>
<dbReference type="Gene3D" id="3.30.1050.10">
    <property type="entry name" value="SCP2 sterol-binding domain"/>
    <property type="match status" value="1"/>
</dbReference>
<evidence type="ECO:0000313" key="8">
    <source>
        <dbReference type="EMBL" id="ABI66920.1"/>
    </source>
</evidence>
<keyword evidence="9" id="KW-1185">Reference proteome</keyword>
<dbReference type="InterPro" id="IPR029228">
    <property type="entry name" value="Alkyl_sulf_dimr"/>
</dbReference>
<dbReference type="InterPro" id="IPR036866">
    <property type="entry name" value="RibonucZ/Hydroxyglut_hydro"/>
</dbReference>
<dbReference type="RefSeq" id="WP_011644564.1">
    <property type="nucleotide sequence ID" value="NC_008347.1"/>
</dbReference>
<evidence type="ECO:0000256" key="3">
    <source>
        <dbReference type="ARBA" id="ARBA00022833"/>
    </source>
</evidence>
<dbReference type="KEGG" id="mmr:Mmar10_2634"/>
<dbReference type="Pfam" id="PF14864">
    <property type="entry name" value="Alkyl_sulf_C"/>
    <property type="match status" value="1"/>
</dbReference>
<gene>
    <name evidence="8" type="ordered locus">Mmar10_2634</name>
</gene>
<dbReference type="GO" id="GO:0046983">
    <property type="term" value="F:protein dimerization activity"/>
    <property type="evidence" value="ECO:0007669"/>
    <property type="project" value="InterPro"/>
</dbReference>
<dbReference type="EMBL" id="CP000449">
    <property type="protein sequence ID" value="ABI66920.1"/>
    <property type="molecule type" value="Genomic_DNA"/>
</dbReference>
<evidence type="ECO:0000256" key="1">
    <source>
        <dbReference type="ARBA" id="ARBA00022723"/>
    </source>
</evidence>
<dbReference type="InterPro" id="IPR036527">
    <property type="entry name" value="SCP2_sterol-bd_dom_sf"/>
</dbReference>
<dbReference type="HOGENOM" id="CLU_014655_1_0_5"/>
<evidence type="ECO:0000256" key="2">
    <source>
        <dbReference type="ARBA" id="ARBA00022801"/>
    </source>
</evidence>
<dbReference type="PANTHER" id="PTHR43223">
    <property type="entry name" value="ALKYL/ARYL-SULFATASE"/>
    <property type="match status" value="1"/>
</dbReference>
<dbReference type="InterPro" id="IPR052195">
    <property type="entry name" value="Bact_Alkyl/Aryl-Sulfatase"/>
</dbReference>
<dbReference type="InterPro" id="IPR038536">
    <property type="entry name" value="Alkyl/aryl-sulf_dimr_sf"/>
</dbReference>